<evidence type="ECO:0000313" key="1">
    <source>
        <dbReference type="EMBL" id="GIY47083.1"/>
    </source>
</evidence>
<accession>A0AAV4TKK2</accession>
<keyword evidence="2" id="KW-1185">Reference proteome</keyword>
<gene>
    <name evidence="1" type="ORF">CEXT_561411</name>
</gene>
<dbReference type="Proteomes" id="UP001054945">
    <property type="component" value="Unassembled WGS sequence"/>
</dbReference>
<organism evidence="1 2">
    <name type="scientific">Caerostris extrusa</name>
    <name type="common">Bark spider</name>
    <name type="synonym">Caerostris bankana</name>
    <dbReference type="NCBI Taxonomy" id="172846"/>
    <lineage>
        <taxon>Eukaryota</taxon>
        <taxon>Metazoa</taxon>
        <taxon>Ecdysozoa</taxon>
        <taxon>Arthropoda</taxon>
        <taxon>Chelicerata</taxon>
        <taxon>Arachnida</taxon>
        <taxon>Araneae</taxon>
        <taxon>Araneomorphae</taxon>
        <taxon>Entelegynae</taxon>
        <taxon>Araneoidea</taxon>
        <taxon>Araneidae</taxon>
        <taxon>Caerostris</taxon>
    </lineage>
</organism>
<protein>
    <submittedName>
        <fullName evidence="1">Uncharacterized protein</fullName>
    </submittedName>
</protein>
<dbReference type="EMBL" id="BPLR01011521">
    <property type="protein sequence ID" value="GIY47083.1"/>
    <property type="molecule type" value="Genomic_DNA"/>
</dbReference>
<comment type="caution">
    <text evidence="1">The sequence shown here is derived from an EMBL/GenBank/DDBJ whole genome shotgun (WGS) entry which is preliminary data.</text>
</comment>
<sequence>MVPQMSRRCRQTGDRQQLCARFERRFRHSNYKLFASSIQDIRMVTRLPLQHSLYSDAGCFFFFFNCLKSLTLKISNGLVKRVADVRVCLDVFGLDVITQPFAMRKESHVPLINVFAEVCEWGGLLG</sequence>
<proteinExistence type="predicted"/>
<evidence type="ECO:0000313" key="2">
    <source>
        <dbReference type="Proteomes" id="UP001054945"/>
    </source>
</evidence>
<dbReference type="AlphaFoldDB" id="A0AAV4TKK2"/>
<reference evidence="1 2" key="1">
    <citation type="submission" date="2021-06" db="EMBL/GenBank/DDBJ databases">
        <title>Caerostris extrusa draft genome.</title>
        <authorList>
            <person name="Kono N."/>
            <person name="Arakawa K."/>
        </authorList>
    </citation>
    <scope>NUCLEOTIDE SEQUENCE [LARGE SCALE GENOMIC DNA]</scope>
</reference>
<name>A0AAV4TKK2_CAEEX</name>